<proteinExistence type="predicted"/>
<reference evidence="2 3" key="1">
    <citation type="submission" date="2024-02" db="EMBL/GenBank/DDBJ databases">
        <title>High-quality chromosome-scale genome assembly of Pensacola bahiagrass (Paspalum notatum Flugge var. saurae).</title>
        <authorList>
            <person name="Vega J.M."/>
            <person name="Podio M."/>
            <person name="Orjuela J."/>
            <person name="Siena L.A."/>
            <person name="Pessino S.C."/>
            <person name="Combes M.C."/>
            <person name="Mariac C."/>
            <person name="Albertini E."/>
            <person name="Pupilli F."/>
            <person name="Ortiz J.P.A."/>
            <person name="Leblanc O."/>
        </authorList>
    </citation>
    <scope>NUCLEOTIDE SEQUENCE [LARGE SCALE GENOMIC DNA]</scope>
    <source>
        <strain evidence="2">R1</strain>
        <tissue evidence="2">Leaf</tissue>
    </source>
</reference>
<feature type="compositionally biased region" description="Low complexity" evidence="1">
    <location>
        <begin position="48"/>
        <end position="60"/>
    </location>
</feature>
<dbReference type="AlphaFoldDB" id="A0AAQ3UXP9"/>
<feature type="compositionally biased region" description="Low complexity" evidence="1">
    <location>
        <begin position="1"/>
        <end position="16"/>
    </location>
</feature>
<accession>A0AAQ3UXP9</accession>
<name>A0AAQ3UXP9_PASNO</name>
<keyword evidence="3" id="KW-1185">Reference proteome</keyword>
<sequence>MTSPASLRLSRSPSVATSLSFGAGRRTAGSEPSPRRPTALSPCCTDHSSPTSLAPPSTTAGVKTPISKGDESETFIPRVLMLFEVLHWYEKSLKIFETPHPFGAVTRQGASGALLLAEPRFPGRAQRPFHFYHRHEEQWCDRQGSVDEVRSKLHMEHESAAKSERAIAYSLSNQPRGPKHSGTVEDQALLLSVSDAMSLVGATTT</sequence>
<organism evidence="2 3">
    <name type="scientific">Paspalum notatum var. saurae</name>
    <dbReference type="NCBI Taxonomy" id="547442"/>
    <lineage>
        <taxon>Eukaryota</taxon>
        <taxon>Viridiplantae</taxon>
        <taxon>Streptophyta</taxon>
        <taxon>Embryophyta</taxon>
        <taxon>Tracheophyta</taxon>
        <taxon>Spermatophyta</taxon>
        <taxon>Magnoliopsida</taxon>
        <taxon>Liliopsida</taxon>
        <taxon>Poales</taxon>
        <taxon>Poaceae</taxon>
        <taxon>PACMAD clade</taxon>
        <taxon>Panicoideae</taxon>
        <taxon>Andropogonodae</taxon>
        <taxon>Paspaleae</taxon>
        <taxon>Paspalinae</taxon>
        <taxon>Paspalum</taxon>
    </lineage>
</organism>
<dbReference type="Proteomes" id="UP001341281">
    <property type="component" value="Chromosome 10"/>
</dbReference>
<protein>
    <submittedName>
        <fullName evidence="2">Uncharacterized protein</fullName>
    </submittedName>
</protein>
<feature type="region of interest" description="Disordered" evidence="1">
    <location>
        <begin position="1"/>
        <end position="69"/>
    </location>
</feature>
<gene>
    <name evidence="2" type="ORF">U9M48_044726</name>
</gene>
<evidence type="ECO:0000313" key="2">
    <source>
        <dbReference type="EMBL" id="WVZ99428.1"/>
    </source>
</evidence>
<dbReference type="EMBL" id="CP144754">
    <property type="protein sequence ID" value="WVZ99428.1"/>
    <property type="molecule type" value="Genomic_DNA"/>
</dbReference>
<evidence type="ECO:0000256" key="1">
    <source>
        <dbReference type="SAM" id="MobiDB-lite"/>
    </source>
</evidence>
<evidence type="ECO:0000313" key="3">
    <source>
        <dbReference type="Proteomes" id="UP001341281"/>
    </source>
</evidence>